<sequence length="359" mass="41732">MPQDSSQQSLLTSLDRRLQFLETEILKKEQTLESLKLLYESGQKELSQTKIELSVAKSYINTLPTQQEVVKLKNTLSYLNEEKQQLNHDIFTLKEMNTEFSYKILALQKEVKEKENALQNKAAEVDALNYTIKLWENRRLAAQEAGHVTVEDIVADKIKLQEQFQDMLKIAACREQYFKARIDKMKAQVEQHKFAFDVQREKCDSLQKVIEKFQTESEKSSLDRESLAEAKERLEKDVSRVNFELKQLNAREVIRKKTDEYIKICLAGITKCQKSVEKLIVFIRDAISKQFLDPSLLFFTDDDYLKVEPEDGESLDKQAEKRVSEISALKNHVRECQKTITDIYVSNLSNSIDSQCQVQ</sequence>
<organism evidence="2 3">
    <name type="scientific">Daphnia galeata</name>
    <dbReference type="NCBI Taxonomy" id="27404"/>
    <lineage>
        <taxon>Eukaryota</taxon>
        <taxon>Metazoa</taxon>
        <taxon>Ecdysozoa</taxon>
        <taxon>Arthropoda</taxon>
        <taxon>Crustacea</taxon>
        <taxon>Branchiopoda</taxon>
        <taxon>Diplostraca</taxon>
        <taxon>Cladocera</taxon>
        <taxon>Anomopoda</taxon>
        <taxon>Daphniidae</taxon>
        <taxon>Daphnia</taxon>
    </lineage>
</organism>
<dbReference type="OrthoDB" id="6344496at2759"/>
<protein>
    <submittedName>
        <fullName evidence="2">Uncharacterized protein</fullName>
    </submittedName>
</protein>
<proteinExistence type="predicted"/>
<dbReference type="Proteomes" id="UP000789390">
    <property type="component" value="Unassembled WGS sequence"/>
</dbReference>
<dbReference type="EMBL" id="CAKKLH010000057">
    <property type="protein sequence ID" value="CAH0101477.1"/>
    <property type="molecule type" value="Genomic_DNA"/>
</dbReference>
<reference evidence="2" key="1">
    <citation type="submission" date="2021-11" db="EMBL/GenBank/DDBJ databases">
        <authorList>
            <person name="Schell T."/>
        </authorList>
    </citation>
    <scope>NUCLEOTIDE SEQUENCE</scope>
    <source>
        <strain evidence="2">M5</strain>
    </source>
</reference>
<feature type="coiled-coil region" evidence="1">
    <location>
        <begin position="11"/>
        <end position="38"/>
    </location>
</feature>
<comment type="caution">
    <text evidence="2">The sequence shown here is derived from an EMBL/GenBank/DDBJ whole genome shotgun (WGS) entry which is preliminary data.</text>
</comment>
<name>A0A8J2RKM0_9CRUS</name>
<feature type="coiled-coil region" evidence="1">
    <location>
        <begin position="224"/>
        <end position="251"/>
    </location>
</feature>
<keyword evidence="3" id="KW-1185">Reference proteome</keyword>
<keyword evidence="1" id="KW-0175">Coiled coil</keyword>
<evidence type="ECO:0000256" key="1">
    <source>
        <dbReference type="SAM" id="Coils"/>
    </source>
</evidence>
<dbReference type="AlphaFoldDB" id="A0A8J2RKM0"/>
<evidence type="ECO:0000313" key="3">
    <source>
        <dbReference type="Proteomes" id="UP000789390"/>
    </source>
</evidence>
<evidence type="ECO:0000313" key="2">
    <source>
        <dbReference type="EMBL" id="CAH0101477.1"/>
    </source>
</evidence>
<gene>
    <name evidence="2" type="ORF">DGAL_LOCUS3809</name>
</gene>
<feature type="coiled-coil region" evidence="1">
    <location>
        <begin position="69"/>
        <end position="131"/>
    </location>
</feature>
<accession>A0A8J2RKM0</accession>